<dbReference type="Pfam" id="PF00397">
    <property type="entry name" value="WW"/>
    <property type="match status" value="1"/>
</dbReference>
<proteinExistence type="predicted"/>
<dbReference type="AlphaFoldDB" id="A0A0W8B315"/>
<keyword evidence="2" id="KW-0812">Transmembrane</keyword>
<dbReference type="FunFam" id="2.20.70.10:FF:000236">
    <property type="entry name" value="Uncharacterized protein"/>
    <property type="match status" value="1"/>
</dbReference>
<organism evidence="4 5">
    <name type="scientific">Phytophthora nicotianae</name>
    <name type="common">Potato buckeye rot agent</name>
    <name type="synonym">Phytophthora parasitica</name>
    <dbReference type="NCBI Taxonomy" id="4792"/>
    <lineage>
        <taxon>Eukaryota</taxon>
        <taxon>Sar</taxon>
        <taxon>Stramenopiles</taxon>
        <taxon>Oomycota</taxon>
        <taxon>Peronosporomycetes</taxon>
        <taxon>Peronosporales</taxon>
        <taxon>Peronosporaceae</taxon>
        <taxon>Phytophthora</taxon>
    </lineage>
</organism>
<evidence type="ECO:0000313" key="5">
    <source>
        <dbReference type="Proteomes" id="UP000052943"/>
    </source>
</evidence>
<dbReference type="Gene3D" id="2.20.70.10">
    <property type="match status" value="1"/>
</dbReference>
<keyword evidence="2" id="KW-1133">Transmembrane helix</keyword>
<dbReference type="PROSITE" id="PS50020">
    <property type="entry name" value="WW_DOMAIN_2"/>
    <property type="match status" value="1"/>
</dbReference>
<evidence type="ECO:0000259" key="3">
    <source>
        <dbReference type="PROSITE" id="PS50020"/>
    </source>
</evidence>
<gene>
    <name evidence="4" type="ORF">AM587_10010630</name>
</gene>
<dbReference type="InterPro" id="IPR001202">
    <property type="entry name" value="WW_dom"/>
</dbReference>
<dbReference type="EMBL" id="LNFO01006087">
    <property type="protein sequence ID" value="KUF66357.1"/>
    <property type="molecule type" value="Genomic_DNA"/>
</dbReference>
<feature type="compositionally biased region" description="Acidic residues" evidence="1">
    <location>
        <begin position="228"/>
        <end position="237"/>
    </location>
</feature>
<dbReference type="SMART" id="SM00456">
    <property type="entry name" value="WW"/>
    <property type="match status" value="1"/>
</dbReference>
<keyword evidence="2" id="KW-0472">Membrane</keyword>
<comment type="caution">
    <text evidence="4">The sequence shown here is derived from an EMBL/GenBank/DDBJ whole genome shotgun (WGS) entry which is preliminary data.</text>
</comment>
<protein>
    <recommendedName>
        <fullName evidence="3">WW domain-containing protein</fullName>
    </recommendedName>
</protein>
<evidence type="ECO:0000256" key="2">
    <source>
        <dbReference type="SAM" id="Phobius"/>
    </source>
</evidence>
<feature type="transmembrane region" description="Helical" evidence="2">
    <location>
        <begin position="126"/>
        <end position="146"/>
    </location>
</feature>
<dbReference type="CDD" id="cd00201">
    <property type="entry name" value="WW"/>
    <property type="match status" value="1"/>
</dbReference>
<reference evidence="4 5" key="1">
    <citation type="submission" date="2015-11" db="EMBL/GenBank/DDBJ databases">
        <title>Genomes and virulence difference between two physiological races of Phytophthora nicotianae.</title>
        <authorList>
            <person name="Liu H."/>
            <person name="Ma X."/>
            <person name="Yu H."/>
            <person name="Fang D."/>
            <person name="Li Y."/>
            <person name="Wang X."/>
            <person name="Wang W."/>
            <person name="Dong Y."/>
            <person name="Xiao B."/>
        </authorList>
    </citation>
    <scope>NUCLEOTIDE SEQUENCE [LARGE SCALE GENOMIC DNA]</scope>
    <source>
        <strain evidence="5">race 0</strain>
    </source>
</reference>
<evidence type="ECO:0000256" key="1">
    <source>
        <dbReference type="SAM" id="MobiDB-lite"/>
    </source>
</evidence>
<feature type="domain" description="WW" evidence="3">
    <location>
        <begin position="75"/>
        <end position="108"/>
    </location>
</feature>
<dbReference type="OrthoDB" id="187617at2759"/>
<sequence length="256" mass="27755">MATRGVNGAASGTLNERFIRCEGCRVNVPKEDMLALGKCTVCGRPYEAVVTADGRGIEVETVAFDGVGAAAVEKKPTRKRWAVLTSKRGRTYYHNTETGEDRWDKPADLDAEAVEDTFGTVGTEMFFSYMCNSGMLIGVLFVVPVVPFKNDAVKKAVLREQMKFEATKMGVPMEVVAASQQQLQQEAETDDPFAKMVGRGSKQKSENAPVRTSSPKQKAAVPPTAPLDENEEDEDENPAQHQAQDTAKAGGSCVVM</sequence>
<dbReference type="InterPro" id="IPR036020">
    <property type="entry name" value="WW_dom_sf"/>
</dbReference>
<evidence type="ECO:0000313" key="4">
    <source>
        <dbReference type="EMBL" id="KUF66357.1"/>
    </source>
</evidence>
<name>A0A0W8B315_PHYNI</name>
<feature type="region of interest" description="Disordered" evidence="1">
    <location>
        <begin position="196"/>
        <end position="256"/>
    </location>
</feature>
<accession>A0A0W8B315</accession>
<dbReference type="Proteomes" id="UP000052943">
    <property type="component" value="Unassembled WGS sequence"/>
</dbReference>
<dbReference type="SUPFAM" id="SSF51045">
    <property type="entry name" value="WW domain"/>
    <property type="match status" value="1"/>
</dbReference>